<dbReference type="RefSeq" id="WP_251875542.1">
    <property type="nucleotide sequence ID" value="NZ_CP098755.1"/>
</dbReference>
<protein>
    <recommendedName>
        <fullName evidence="3">MarR family transcriptional regulator</fullName>
    </recommendedName>
</protein>
<keyword evidence="2" id="KW-1185">Reference proteome</keyword>
<dbReference type="EMBL" id="CP098755">
    <property type="protein sequence ID" value="USG68146.1"/>
    <property type="molecule type" value="Genomic_DNA"/>
</dbReference>
<dbReference type="Proteomes" id="UP001056500">
    <property type="component" value="Chromosome"/>
</dbReference>
<evidence type="ECO:0000313" key="2">
    <source>
        <dbReference type="Proteomes" id="UP001056500"/>
    </source>
</evidence>
<organism evidence="1 2">
    <name type="scientific">Brevibacillus ruminantium</name>
    <dbReference type="NCBI Taxonomy" id="2950604"/>
    <lineage>
        <taxon>Bacteria</taxon>
        <taxon>Bacillati</taxon>
        <taxon>Bacillota</taxon>
        <taxon>Bacilli</taxon>
        <taxon>Bacillales</taxon>
        <taxon>Paenibacillaceae</taxon>
        <taxon>Brevibacillus</taxon>
    </lineage>
</organism>
<evidence type="ECO:0008006" key="3">
    <source>
        <dbReference type="Google" id="ProtNLM"/>
    </source>
</evidence>
<proteinExistence type="predicted"/>
<sequence>MNFTPKQQSVLLALTTEWQTPMQISGHLPKAWGNPSYVNELLKELISDGLVQANPVVLGLYRLTTDGMARKALELGENQ</sequence>
<evidence type="ECO:0000313" key="1">
    <source>
        <dbReference type="EMBL" id="USG68146.1"/>
    </source>
</evidence>
<reference evidence="1" key="1">
    <citation type="submission" date="2022-06" db="EMBL/GenBank/DDBJ databases">
        <title>Genome sequencing of Brevibacillus sp. BB3-R1.</title>
        <authorList>
            <person name="Heo J."/>
            <person name="Lee D."/>
            <person name="Won M."/>
            <person name="Han B.-H."/>
            <person name="Hong S.-B."/>
            <person name="Kwon S.-W."/>
        </authorList>
    </citation>
    <scope>NUCLEOTIDE SEQUENCE</scope>
    <source>
        <strain evidence="1">BB3-R1</strain>
    </source>
</reference>
<gene>
    <name evidence="1" type="ORF">NDK47_13040</name>
</gene>
<name>A0ABY4WN13_9BACL</name>
<accession>A0ABY4WN13</accession>